<reference evidence="2 3" key="1">
    <citation type="submission" date="2020-08" db="EMBL/GenBank/DDBJ databases">
        <title>Adhaeribacter dokdonensis sp. nov., isolated from the rhizosphere of Elymus tsukushiensis, a plant native to the Dokdo Islands, Republic of Korea.</title>
        <authorList>
            <person name="Ghim S.Y."/>
        </authorList>
    </citation>
    <scope>NUCLEOTIDE SEQUENCE [LARGE SCALE GENOMIC DNA]</scope>
    <source>
        <strain evidence="2 3">KUDC8001</strain>
    </source>
</reference>
<dbReference type="KEGG" id="add:HUW48_01335"/>
<keyword evidence="2" id="KW-0645">Protease</keyword>
<evidence type="ECO:0000313" key="2">
    <source>
        <dbReference type="EMBL" id="QMU26759.1"/>
    </source>
</evidence>
<dbReference type="EMBL" id="CP055153">
    <property type="protein sequence ID" value="QMU26759.1"/>
    <property type="molecule type" value="Genomic_DNA"/>
</dbReference>
<sequence>MKTSLSKLVIFYLAALLAFTSCTEDDEPQPDNGAGANTVSGHVVDAQGKPLAGVKVRAENPSGYNIFVEGTTGTDGKYNLTLTSIGGWKIYAWKEVEYKGKIYHLRLGMPDDKDYDAFTPGEKGAVKNFVWKRSGRIPDRGTDIKNGFGFFGGSLLFVNVNSVVPAMNPGTKVTVTLTPTNSAKYLDGTPAVATDKIQKTFTIISGPDQNYYMGDIPVTEYHVSIESEQNGTRKQVFVGTNTAELYEWIEFDFDPASLSSGSYESGIQTPNNTPFYLGQKN</sequence>
<dbReference type="PROSITE" id="PS51257">
    <property type="entry name" value="PROKAR_LIPOPROTEIN"/>
    <property type="match status" value="1"/>
</dbReference>
<dbReference type="AlphaFoldDB" id="A0A7L7L2T3"/>
<keyword evidence="2" id="KW-0121">Carboxypeptidase</keyword>
<keyword evidence="1" id="KW-0732">Signal</keyword>
<name>A0A7L7L2T3_9BACT</name>
<keyword evidence="2" id="KW-0378">Hydrolase</keyword>
<organism evidence="2 3">
    <name type="scientific">Adhaeribacter radiodurans</name>
    <dbReference type="NCBI Taxonomy" id="2745197"/>
    <lineage>
        <taxon>Bacteria</taxon>
        <taxon>Pseudomonadati</taxon>
        <taxon>Bacteroidota</taxon>
        <taxon>Cytophagia</taxon>
        <taxon>Cytophagales</taxon>
        <taxon>Hymenobacteraceae</taxon>
        <taxon>Adhaeribacter</taxon>
    </lineage>
</organism>
<dbReference type="Gene3D" id="2.60.40.10">
    <property type="entry name" value="Immunoglobulins"/>
    <property type="match status" value="1"/>
</dbReference>
<feature type="chain" id="PRO_5029917906" evidence="1">
    <location>
        <begin position="24"/>
        <end position="281"/>
    </location>
</feature>
<dbReference type="GO" id="GO:0004180">
    <property type="term" value="F:carboxypeptidase activity"/>
    <property type="evidence" value="ECO:0007669"/>
    <property type="project" value="UniProtKB-KW"/>
</dbReference>
<proteinExistence type="predicted"/>
<keyword evidence="3" id="KW-1185">Reference proteome</keyword>
<evidence type="ECO:0000313" key="3">
    <source>
        <dbReference type="Proteomes" id="UP000514509"/>
    </source>
</evidence>
<accession>A0A7L7L2T3</accession>
<dbReference type="InterPro" id="IPR008969">
    <property type="entry name" value="CarboxyPept-like_regulatory"/>
</dbReference>
<dbReference type="InterPro" id="IPR013783">
    <property type="entry name" value="Ig-like_fold"/>
</dbReference>
<evidence type="ECO:0000256" key="1">
    <source>
        <dbReference type="SAM" id="SignalP"/>
    </source>
</evidence>
<dbReference type="SUPFAM" id="SSF49464">
    <property type="entry name" value="Carboxypeptidase regulatory domain-like"/>
    <property type="match status" value="1"/>
</dbReference>
<gene>
    <name evidence="2" type="ORF">HUW48_01335</name>
</gene>
<feature type="signal peptide" evidence="1">
    <location>
        <begin position="1"/>
        <end position="23"/>
    </location>
</feature>
<protein>
    <submittedName>
        <fullName evidence="2">Carboxypeptidase regulatory-like domain-containing protein</fullName>
    </submittedName>
</protein>
<dbReference type="RefSeq" id="WP_182413963.1">
    <property type="nucleotide sequence ID" value="NZ_CP055153.1"/>
</dbReference>
<dbReference type="Proteomes" id="UP000514509">
    <property type="component" value="Chromosome"/>
</dbReference>